<dbReference type="Gene3D" id="3.40.50.720">
    <property type="entry name" value="NAD(P)-binding Rossmann-like Domain"/>
    <property type="match status" value="1"/>
</dbReference>
<accession>A0ABU9DKA3</accession>
<proteinExistence type="predicted"/>
<dbReference type="SUPFAM" id="SSF51735">
    <property type="entry name" value="NAD(P)-binding Rossmann-fold domains"/>
    <property type="match status" value="1"/>
</dbReference>
<dbReference type="RefSeq" id="WP_341416409.1">
    <property type="nucleotide sequence ID" value="NZ_JBBPCC010000009.1"/>
</dbReference>
<dbReference type="SUPFAM" id="SSF55347">
    <property type="entry name" value="Glyceraldehyde-3-phosphate dehydrogenase-like, C-terminal domain"/>
    <property type="match status" value="1"/>
</dbReference>
<dbReference type="Proteomes" id="UP001469365">
    <property type="component" value="Unassembled WGS sequence"/>
</dbReference>
<keyword evidence="4" id="KW-1185">Reference proteome</keyword>
<reference evidence="3 4" key="1">
    <citation type="submission" date="2024-04" db="EMBL/GenBank/DDBJ databases">
        <title>draft genome sequnece of Paenibacillus filicis.</title>
        <authorList>
            <person name="Kim D.-U."/>
        </authorList>
    </citation>
    <scope>NUCLEOTIDE SEQUENCE [LARGE SCALE GENOMIC DNA]</scope>
    <source>
        <strain evidence="3 4">KACC14197</strain>
    </source>
</reference>
<dbReference type="InterPro" id="IPR051450">
    <property type="entry name" value="Gfo/Idh/MocA_Oxidoreductases"/>
</dbReference>
<dbReference type="InterPro" id="IPR000683">
    <property type="entry name" value="Gfo/Idh/MocA-like_OxRdtase_N"/>
</dbReference>
<comment type="caution">
    <text evidence="3">The sequence shown here is derived from an EMBL/GenBank/DDBJ whole genome shotgun (WGS) entry which is preliminary data.</text>
</comment>
<evidence type="ECO:0000259" key="2">
    <source>
        <dbReference type="Pfam" id="PF22725"/>
    </source>
</evidence>
<dbReference type="Gene3D" id="3.30.360.10">
    <property type="entry name" value="Dihydrodipicolinate Reductase, domain 2"/>
    <property type="match status" value="1"/>
</dbReference>
<evidence type="ECO:0000259" key="1">
    <source>
        <dbReference type="Pfam" id="PF01408"/>
    </source>
</evidence>
<dbReference type="PANTHER" id="PTHR43377">
    <property type="entry name" value="BILIVERDIN REDUCTASE A"/>
    <property type="match status" value="1"/>
</dbReference>
<protein>
    <submittedName>
        <fullName evidence="3">Gfo/Idh/MocA family oxidoreductase</fullName>
    </submittedName>
</protein>
<name>A0ABU9DKA3_9BACL</name>
<sequence length="334" mass="36280">MKSLKVGLISFAHGHAFSYLRSLAALPEVEIVGIAHEDPVRVEEAVRQYGVPYFADYKQLLASDADAIVICSENVHHAALTLEAARAGKHVLCEKPLGTTVAEMQEMIAVCRSSGVQLMTAFPCRYITAVARAKEAVDRGEIGRIVAIKGTNRGTAPGGWFVDPVQSGGGALLDHTVHVMDLMHWFTGARVTEVYAYAATRFHEQLEVEDTGMIHVKYDNGAFGVLDTSWSRPKAFPAWGDVTMEIIGTEGAISIDSFAQMNELYVNDLGKGVWSGWGDSMDEYMIKDFVQALLSGTPVPINGEDGLRSAEVALAGYESARLGQPVALERSYRV</sequence>
<dbReference type="InterPro" id="IPR036291">
    <property type="entry name" value="NAD(P)-bd_dom_sf"/>
</dbReference>
<evidence type="ECO:0000313" key="4">
    <source>
        <dbReference type="Proteomes" id="UP001469365"/>
    </source>
</evidence>
<dbReference type="EMBL" id="JBBPCC010000009">
    <property type="protein sequence ID" value="MEK8129308.1"/>
    <property type="molecule type" value="Genomic_DNA"/>
</dbReference>
<feature type="domain" description="GFO/IDH/MocA-like oxidoreductase" evidence="2">
    <location>
        <begin position="131"/>
        <end position="253"/>
    </location>
</feature>
<evidence type="ECO:0000313" key="3">
    <source>
        <dbReference type="EMBL" id="MEK8129308.1"/>
    </source>
</evidence>
<dbReference type="InterPro" id="IPR055170">
    <property type="entry name" value="GFO_IDH_MocA-like_dom"/>
</dbReference>
<gene>
    <name evidence="3" type="ORF">WMW72_15485</name>
</gene>
<feature type="domain" description="Gfo/Idh/MocA-like oxidoreductase N-terminal" evidence="1">
    <location>
        <begin position="19"/>
        <end position="121"/>
    </location>
</feature>
<dbReference type="Pfam" id="PF01408">
    <property type="entry name" value="GFO_IDH_MocA"/>
    <property type="match status" value="1"/>
</dbReference>
<dbReference type="Pfam" id="PF22725">
    <property type="entry name" value="GFO_IDH_MocA_C3"/>
    <property type="match status" value="1"/>
</dbReference>
<organism evidence="3 4">
    <name type="scientific">Paenibacillus filicis</name>
    <dbReference type="NCBI Taxonomy" id="669464"/>
    <lineage>
        <taxon>Bacteria</taxon>
        <taxon>Bacillati</taxon>
        <taxon>Bacillota</taxon>
        <taxon>Bacilli</taxon>
        <taxon>Bacillales</taxon>
        <taxon>Paenibacillaceae</taxon>
        <taxon>Paenibacillus</taxon>
    </lineage>
</organism>
<dbReference type="PANTHER" id="PTHR43377:SF1">
    <property type="entry name" value="BILIVERDIN REDUCTASE A"/>
    <property type="match status" value="1"/>
</dbReference>